<dbReference type="Proteomes" id="UP000283530">
    <property type="component" value="Unassembled WGS sequence"/>
</dbReference>
<dbReference type="InterPro" id="IPR006693">
    <property type="entry name" value="AB_hydrolase_lipase"/>
</dbReference>
<sequence>MIRLVFLATFYMGLAYGSRRSDLFMTHGADMVHEPSPPLLLGTCESLVAPNGYPCKEYQVTTEDGYILSMQNIPGGRSVGGSEGGRRQPVLLQHGILMDGMTWLLDNPDQSLGYILADSGFDVWIANTRGTRWSIKHQFTGLGHGTNWWSMNSLPLLGLCIVKQGRKCIMHIPEFNPKGKVVADFLNKLCSKHGIDCYDLMSLFTGKNCCLNSSTVDLFLKYEPQPTSTKNMVHLAQMVRKGVLTKFDYGSPEANTVHYSQLKPPLYNMSNIPSNLPLFLSYGGQDALSDVKDIQLLLDNLKFHDADKLTVQFLKDFAHADFVMGVNAKIIVYNPIIAFFNSQ</sequence>
<feature type="signal peptide" evidence="1">
    <location>
        <begin position="1"/>
        <end position="17"/>
    </location>
</feature>
<evidence type="ECO:0000313" key="4">
    <source>
        <dbReference type="Proteomes" id="UP000283530"/>
    </source>
</evidence>
<dbReference type="GO" id="GO:0006629">
    <property type="term" value="P:lipid metabolic process"/>
    <property type="evidence" value="ECO:0007669"/>
    <property type="project" value="InterPro"/>
</dbReference>
<evidence type="ECO:0000256" key="1">
    <source>
        <dbReference type="SAM" id="SignalP"/>
    </source>
</evidence>
<evidence type="ECO:0000313" key="3">
    <source>
        <dbReference type="EMBL" id="RWR74554.1"/>
    </source>
</evidence>
<dbReference type="Pfam" id="PF04083">
    <property type="entry name" value="Abhydro_lipase"/>
    <property type="match status" value="1"/>
</dbReference>
<evidence type="ECO:0000259" key="2">
    <source>
        <dbReference type="Pfam" id="PF04083"/>
    </source>
</evidence>
<accession>A0A3S4NA68</accession>
<dbReference type="SUPFAM" id="SSF53474">
    <property type="entry name" value="alpha/beta-Hydrolases"/>
    <property type="match status" value="2"/>
</dbReference>
<dbReference type="STRING" id="337451.A0A3S4NA68"/>
<feature type="domain" description="Partial AB-hydrolase lipase" evidence="2">
    <location>
        <begin position="47"/>
        <end position="105"/>
    </location>
</feature>
<reference evidence="3 4" key="1">
    <citation type="journal article" date="2019" name="Nat. Plants">
        <title>Stout camphor tree genome fills gaps in understanding of flowering plant genome evolution.</title>
        <authorList>
            <person name="Chaw S.M."/>
            <person name="Liu Y.C."/>
            <person name="Wu Y.W."/>
            <person name="Wang H.Y."/>
            <person name="Lin C.I."/>
            <person name="Wu C.S."/>
            <person name="Ke H.M."/>
            <person name="Chang L.Y."/>
            <person name="Hsu C.Y."/>
            <person name="Yang H.T."/>
            <person name="Sudianto E."/>
            <person name="Hsu M.H."/>
            <person name="Wu K.P."/>
            <person name="Wang L.N."/>
            <person name="Leebens-Mack J.H."/>
            <person name="Tsai I.J."/>
        </authorList>
    </citation>
    <scope>NUCLEOTIDE SEQUENCE [LARGE SCALE GENOMIC DNA]</scope>
    <source>
        <strain evidence="4">cv. Chaw 1501</strain>
        <tissue evidence="3">Young leaves</tissue>
    </source>
</reference>
<comment type="caution">
    <text evidence="3">The sequence shown here is derived from an EMBL/GenBank/DDBJ whole genome shotgun (WGS) entry which is preliminary data.</text>
</comment>
<feature type="chain" id="PRO_5018793718" evidence="1">
    <location>
        <begin position="18"/>
        <end position="343"/>
    </location>
</feature>
<keyword evidence="4" id="KW-1185">Reference proteome</keyword>
<dbReference type="Gene3D" id="3.40.50.1820">
    <property type="entry name" value="alpha/beta hydrolase"/>
    <property type="match status" value="2"/>
</dbReference>
<dbReference type="PANTHER" id="PTHR11005">
    <property type="entry name" value="LYSOSOMAL ACID LIPASE-RELATED"/>
    <property type="match status" value="1"/>
</dbReference>
<gene>
    <name evidence="3" type="ORF">CKAN_00288700</name>
</gene>
<dbReference type="AlphaFoldDB" id="A0A3S4NA68"/>
<proteinExistence type="predicted"/>
<protein>
    <submittedName>
        <fullName evidence="3">Triacylglycerol lipase 2</fullName>
    </submittedName>
</protein>
<dbReference type="OrthoDB" id="9974421at2759"/>
<keyword evidence="1" id="KW-0732">Signal</keyword>
<organism evidence="3 4">
    <name type="scientific">Cinnamomum micranthum f. kanehirae</name>
    <dbReference type="NCBI Taxonomy" id="337451"/>
    <lineage>
        <taxon>Eukaryota</taxon>
        <taxon>Viridiplantae</taxon>
        <taxon>Streptophyta</taxon>
        <taxon>Embryophyta</taxon>
        <taxon>Tracheophyta</taxon>
        <taxon>Spermatophyta</taxon>
        <taxon>Magnoliopsida</taxon>
        <taxon>Magnoliidae</taxon>
        <taxon>Laurales</taxon>
        <taxon>Lauraceae</taxon>
        <taxon>Cinnamomum</taxon>
    </lineage>
</organism>
<dbReference type="InterPro" id="IPR029058">
    <property type="entry name" value="AB_hydrolase_fold"/>
</dbReference>
<dbReference type="EMBL" id="QPKB01000001">
    <property type="protein sequence ID" value="RWR74554.1"/>
    <property type="molecule type" value="Genomic_DNA"/>
</dbReference>
<name>A0A3S4NA68_9MAGN</name>